<sequence>MSKSPNDRRGDAGRWRAGAMQGRAVCHRVLVVATAGSGRPPEPGGGAGGGEPQRVMVMQQGVSLLRSEAPFPDRAAAGAVQLRPGAAAGGPGDGRSRAWTSASVGPASPSCQFICLI</sequence>
<organism evidence="2 3">
    <name type="scientific">Cupriavidus neocaledonicus</name>
    <dbReference type="NCBI Taxonomy" id="1040979"/>
    <lineage>
        <taxon>Bacteria</taxon>
        <taxon>Pseudomonadati</taxon>
        <taxon>Pseudomonadota</taxon>
        <taxon>Betaproteobacteria</taxon>
        <taxon>Burkholderiales</taxon>
        <taxon>Burkholderiaceae</taxon>
        <taxon>Cupriavidus</taxon>
    </lineage>
</organism>
<accession>A0A375H669</accession>
<dbReference type="Proteomes" id="UP000255168">
    <property type="component" value="Chromosome I"/>
</dbReference>
<protein>
    <submittedName>
        <fullName evidence="2">Uncharacterized protein</fullName>
    </submittedName>
</protein>
<feature type="region of interest" description="Disordered" evidence="1">
    <location>
        <begin position="84"/>
        <end position="109"/>
    </location>
</feature>
<gene>
    <name evidence="2" type="ORF">CBM2607_12381</name>
</gene>
<evidence type="ECO:0000256" key="1">
    <source>
        <dbReference type="SAM" id="MobiDB-lite"/>
    </source>
</evidence>
<reference evidence="2 3" key="1">
    <citation type="submission" date="2018-01" db="EMBL/GenBank/DDBJ databases">
        <authorList>
            <person name="Clerissi C."/>
        </authorList>
    </citation>
    <scope>NUCLEOTIDE SEQUENCE [LARGE SCALE GENOMIC DNA]</scope>
    <source>
        <strain evidence="2">Cupriavidus taiwanensis STM 6160</strain>
    </source>
</reference>
<name>A0A375H669_9BURK</name>
<dbReference type="EMBL" id="LT984806">
    <property type="protein sequence ID" value="SPD47441.1"/>
    <property type="molecule type" value="Genomic_DNA"/>
</dbReference>
<evidence type="ECO:0000313" key="2">
    <source>
        <dbReference type="EMBL" id="SPD47441.1"/>
    </source>
</evidence>
<feature type="region of interest" description="Disordered" evidence="1">
    <location>
        <begin position="34"/>
        <end position="53"/>
    </location>
</feature>
<proteinExistence type="predicted"/>
<dbReference type="AlphaFoldDB" id="A0A375H669"/>
<evidence type="ECO:0000313" key="3">
    <source>
        <dbReference type="Proteomes" id="UP000255168"/>
    </source>
</evidence>